<organism evidence="1 2">
    <name type="scientific">Heliocybe sulcata</name>
    <dbReference type="NCBI Taxonomy" id="5364"/>
    <lineage>
        <taxon>Eukaryota</taxon>
        <taxon>Fungi</taxon>
        <taxon>Dikarya</taxon>
        <taxon>Basidiomycota</taxon>
        <taxon>Agaricomycotina</taxon>
        <taxon>Agaricomycetes</taxon>
        <taxon>Gloeophyllales</taxon>
        <taxon>Gloeophyllaceae</taxon>
        <taxon>Heliocybe</taxon>
    </lineage>
</organism>
<sequence>MPRSIITTLSSDLSFVQSTIDFPERSLKMPWRVWMTAGPYPGRGLHRSLQVWNGFWVQWSLTRTLLRIGLRRKYCSRTHGDYYRHLSASIWKYMEPRPVSREVHALASTSLHCRGIRLSIRIVAIHISVATHAISETMACVSYCSSYVGPDTFQPHLIESLAASGQQLSFISRPHSLTYFGI</sequence>
<gene>
    <name evidence="1" type="ORF">OE88DRAFT_1210535</name>
</gene>
<evidence type="ECO:0000313" key="1">
    <source>
        <dbReference type="EMBL" id="TFK45470.1"/>
    </source>
</evidence>
<dbReference type="AlphaFoldDB" id="A0A5C3MJQ9"/>
<reference evidence="1 2" key="1">
    <citation type="journal article" date="2019" name="Nat. Ecol. Evol.">
        <title>Megaphylogeny resolves global patterns of mushroom evolution.</title>
        <authorList>
            <person name="Varga T."/>
            <person name="Krizsan K."/>
            <person name="Foldi C."/>
            <person name="Dima B."/>
            <person name="Sanchez-Garcia M."/>
            <person name="Sanchez-Ramirez S."/>
            <person name="Szollosi G.J."/>
            <person name="Szarkandi J.G."/>
            <person name="Papp V."/>
            <person name="Albert L."/>
            <person name="Andreopoulos W."/>
            <person name="Angelini C."/>
            <person name="Antonin V."/>
            <person name="Barry K.W."/>
            <person name="Bougher N.L."/>
            <person name="Buchanan P."/>
            <person name="Buyck B."/>
            <person name="Bense V."/>
            <person name="Catcheside P."/>
            <person name="Chovatia M."/>
            <person name="Cooper J."/>
            <person name="Damon W."/>
            <person name="Desjardin D."/>
            <person name="Finy P."/>
            <person name="Geml J."/>
            <person name="Haridas S."/>
            <person name="Hughes K."/>
            <person name="Justo A."/>
            <person name="Karasinski D."/>
            <person name="Kautmanova I."/>
            <person name="Kiss B."/>
            <person name="Kocsube S."/>
            <person name="Kotiranta H."/>
            <person name="LaButti K.M."/>
            <person name="Lechner B.E."/>
            <person name="Liimatainen K."/>
            <person name="Lipzen A."/>
            <person name="Lukacs Z."/>
            <person name="Mihaltcheva S."/>
            <person name="Morgado L.N."/>
            <person name="Niskanen T."/>
            <person name="Noordeloos M.E."/>
            <person name="Ohm R.A."/>
            <person name="Ortiz-Santana B."/>
            <person name="Ovrebo C."/>
            <person name="Racz N."/>
            <person name="Riley R."/>
            <person name="Savchenko A."/>
            <person name="Shiryaev A."/>
            <person name="Soop K."/>
            <person name="Spirin V."/>
            <person name="Szebenyi C."/>
            <person name="Tomsovsky M."/>
            <person name="Tulloss R.E."/>
            <person name="Uehling J."/>
            <person name="Grigoriev I.V."/>
            <person name="Vagvolgyi C."/>
            <person name="Papp T."/>
            <person name="Martin F.M."/>
            <person name="Miettinen O."/>
            <person name="Hibbett D.S."/>
            <person name="Nagy L.G."/>
        </authorList>
    </citation>
    <scope>NUCLEOTIDE SEQUENCE [LARGE SCALE GENOMIC DNA]</scope>
    <source>
        <strain evidence="1 2">OMC1185</strain>
    </source>
</reference>
<keyword evidence="2" id="KW-1185">Reference proteome</keyword>
<name>A0A5C3MJQ9_9AGAM</name>
<protein>
    <submittedName>
        <fullName evidence="1">Uncharacterized protein</fullName>
    </submittedName>
</protein>
<dbReference type="EMBL" id="ML213542">
    <property type="protein sequence ID" value="TFK45470.1"/>
    <property type="molecule type" value="Genomic_DNA"/>
</dbReference>
<proteinExistence type="predicted"/>
<accession>A0A5C3MJQ9</accession>
<dbReference type="Proteomes" id="UP000305948">
    <property type="component" value="Unassembled WGS sequence"/>
</dbReference>
<evidence type="ECO:0000313" key="2">
    <source>
        <dbReference type="Proteomes" id="UP000305948"/>
    </source>
</evidence>